<dbReference type="Pfam" id="PF00440">
    <property type="entry name" value="TetR_N"/>
    <property type="match status" value="1"/>
</dbReference>
<accession>A0AB39M9U1</accession>
<evidence type="ECO:0000256" key="1">
    <source>
        <dbReference type="ARBA" id="ARBA00023015"/>
    </source>
</evidence>
<protein>
    <submittedName>
        <fullName evidence="6">TetR/AcrR family transcriptional regulator</fullName>
    </submittedName>
</protein>
<dbReference type="InterPro" id="IPR009057">
    <property type="entry name" value="Homeodomain-like_sf"/>
</dbReference>
<dbReference type="Pfam" id="PF16925">
    <property type="entry name" value="TetR_C_13"/>
    <property type="match status" value="1"/>
</dbReference>
<dbReference type="InterPro" id="IPR036271">
    <property type="entry name" value="Tet_transcr_reg_TetR-rel_C_sf"/>
</dbReference>
<dbReference type="InterPro" id="IPR011075">
    <property type="entry name" value="TetR_C"/>
</dbReference>
<dbReference type="PROSITE" id="PS50977">
    <property type="entry name" value="HTH_TETR_2"/>
    <property type="match status" value="1"/>
</dbReference>
<dbReference type="PRINTS" id="PR00455">
    <property type="entry name" value="HTHTETR"/>
</dbReference>
<dbReference type="PANTHER" id="PTHR47506:SF1">
    <property type="entry name" value="HTH-TYPE TRANSCRIPTIONAL REGULATOR YJDC"/>
    <property type="match status" value="1"/>
</dbReference>
<feature type="domain" description="HTH tetR-type" evidence="5">
    <location>
        <begin position="17"/>
        <end position="77"/>
    </location>
</feature>
<evidence type="ECO:0000256" key="3">
    <source>
        <dbReference type="ARBA" id="ARBA00023163"/>
    </source>
</evidence>
<evidence type="ECO:0000313" key="6">
    <source>
        <dbReference type="EMBL" id="XDQ02585.1"/>
    </source>
</evidence>
<dbReference type="InterPro" id="IPR001647">
    <property type="entry name" value="HTH_TetR"/>
</dbReference>
<evidence type="ECO:0000256" key="2">
    <source>
        <dbReference type="ARBA" id="ARBA00023125"/>
    </source>
</evidence>
<dbReference type="SUPFAM" id="SSF46689">
    <property type="entry name" value="Homeodomain-like"/>
    <property type="match status" value="1"/>
</dbReference>
<dbReference type="PANTHER" id="PTHR47506">
    <property type="entry name" value="TRANSCRIPTIONAL REGULATORY PROTEIN"/>
    <property type="match status" value="1"/>
</dbReference>
<evidence type="ECO:0000256" key="4">
    <source>
        <dbReference type="PROSITE-ProRule" id="PRU00335"/>
    </source>
</evidence>
<dbReference type="SUPFAM" id="SSF48498">
    <property type="entry name" value="Tetracyclin repressor-like, C-terminal domain"/>
    <property type="match status" value="1"/>
</dbReference>
<name>A0AB39M9U1_9ACTN</name>
<keyword evidence="2 4" id="KW-0238">DNA-binding</keyword>
<proteinExistence type="predicted"/>
<organism evidence="6">
    <name type="scientific">Streptomyces sp. R08</name>
    <dbReference type="NCBI Taxonomy" id="3238624"/>
    <lineage>
        <taxon>Bacteria</taxon>
        <taxon>Bacillati</taxon>
        <taxon>Actinomycetota</taxon>
        <taxon>Actinomycetes</taxon>
        <taxon>Kitasatosporales</taxon>
        <taxon>Streptomycetaceae</taxon>
        <taxon>Streptomyces</taxon>
    </lineage>
</organism>
<dbReference type="RefSeq" id="WP_369188700.1">
    <property type="nucleotide sequence ID" value="NZ_CP163431.1"/>
</dbReference>
<dbReference type="AlphaFoldDB" id="A0AB39M9U1"/>
<evidence type="ECO:0000259" key="5">
    <source>
        <dbReference type="PROSITE" id="PS50977"/>
    </source>
</evidence>
<dbReference type="EMBL" id="CP163431">
    <property type="protein sequence ID" value="XDQ02585.1"/>
    <property type="molecule type" value="Genomic_DNA"/>
</dbReference>
<keyword evidence="3" id="KW-0804">Transcription</keyword>
<dbReference type="Gene3D" id="1.10.357.10">
    <property type="entry name" value="Tetracycline Repressor, domain 2"/>
    <property type="match status" value="1"/>
</dbReference>
<reference evidence="6" key="1">
    <citation type="submission" date="2024-07" db="EMBL/GenBank/DDBJ databases">
        <authorList>
            <person name="Yu S.T."/>
        </authorList>
    </citation>
    <scope>NUCLEOTIDE SEQUENCE</scope>
    <source>
        <strain evidence="6">R08</strain>
    </source>
</reference>
<feature type="DNA-binding region" description="H-T-H motif" evidence="4">
    <location>
        <begin position="40"/>
        <end position="59"/>
    </location>
</feature>
<dbReference type="GO" id="GO:0003677">
    <property type="term" value="F:DNA binding"/>
    <property type="evidence" value="ECO:0007669"/>
    <property type="project" value="UniProtKB-UniRule"/>
</dbReference>
<sequence length="204" mass="22378">MGTRHWRAKQKLTPKGRATRERILQAAAKLVYEQGAYLTNNETVRAEAGVSGSQLARHFPTKESLIRETIAWRADRVVETHRQLGAFDSIPALRRWAESYADRDDMVCGGCTFGALAAEVLKVYPEVRDGVAAGFARWEDIFRTGLQAMNDQGELDSTAAPAQFAHLLLAAFQGGMLLDQAAGDTQALRSGLNGVISYIETHTT</sequence>
<keyword evidence="1" id="KW-0805">Transcription regulation</keyword>
<gene>
    <name evidence="6" type="ORF">AB5J58_21295</name>
</gene>